<gene>
    <name evidence="3" type="ORF">PSIN1315_LOCUS5981</name>
</gene>
<feature type="compositionally biased region" description="Low complexity" evidence="2">
    <location>
        <begin position="200"/>
        <end position="229"/>
    </location>
</feature>
<feature type="coiled-coil region" evidence="1">
    <location>
        <begin position="149"/>
        <end position="176"/>
    </location>
</feature>
<feature type="compositionally biased region" description="Basic residues" evidence="2">
    <location>
        <begin position="451"/>
        <end position="460"/>
    </location>
</feature>
<feature type="region of interest" description="Disordered" evidence="2">
    <location>
        <begin position="200"/>
        <end position="232"/>
    </location>
</feature>
<feature type="region of interest" description="Disordered" evidence="2">
    <location>
        <begin position="444"/>
        <end position="468"/>
    </location>
</feature>
<protein>
    <submittedName>
        <fullName evidence="3">Uncharacterized protein</fullName>
    </submittedName>
</protein>
<feature type="region of interest" description="Disordered" evidence="2">
    <location>
        <begin position="269"/>
        <end position="296"/>
    </location>
</feature>
<accession>A0A7S3BLW3</accession>
<keyword evidence="1" id="KW-0175">Coiled coil</keyword>
<reference evidence="3" key="1">
    <citation type="submission" date="2021-01" db="EMBL/GenBank/DDBJ databases">
        <authorList>
            <person name="Corre E."/>
            <person name="Pelletier E."/>
            <person name="Niang G."/>
            <person name="Scheremetjew M."/>
            <person name="Finn R."/>
            <person name="Kale V."/>
            <person name="Holt S."/>
            <person name="Cochrane G."/>
            <person name="Meng A."/>
            <person name="Brown T."/>
            <person name="Cohen L."/>
        </authorList>
    </citation>
    <scope>NUCLEOTIDE SEQUENCE</scope>
    <source>
        <strain evidence="3">RCC927</strain>
    </source>
</reference>
<dbReference type="EMBL" id="HBHY01009294">
    <property type="protein sequence ID" value="CAE0136590.1"/>
    <property type="molecule type" value="Transcribed_RNA"/>
</dbReference>
<evidence type="ECO:0000256" key="2">
    <source>
        <dbReference type="SAM" id="MobiDB-lite"/>
    </source>
</evidence>
<dbReference type="AlphaFoldDB" id="A0A7S3BLW3"/>
<evidence type="ECO:0000256" key="1">
    <source>
        <dbReference type="SAM" id="Coils"/>
    </source>
</evidence>
<proteinExistence type="predicted"/>
<evidence type="ECO:0000313" key="3">
    <source>
        <dbReference type="EMBL" id="CAE0136590.1"/>
    </source>
</evidence>
<organism evidence="3">
    <name type="scientific">Prasinoderma singulare</name>
    <dbReference type="NCBI Taxonomy" id="676789"/>
    <lineage>
        <taxon>Eukaryota</taxon>
        <taxon>Viridiplantae</taxon>
        <taxon>Prasinodermophyta</taxon>
        <taxon>Prasinodermophyceae</taxon>
        <taxon>Prasinodermales</taxon>
        <taxon>Prasinodermaceae</taxon>
        <taxon>Prasinoderma</taxon>
    </lineage>
</organism>
<feature type="compositionally biased region" description="Low complexity" evidence="2">
    <location>
        <begin position="278"/>
        <end position="296"/>
    </location>
</feature>
<name>A0A7S3BLW3_9VIRI</name>
<sequence length="522" mass="54569">MLSPPTWARGIDEDILAEGSPAEEAAAADAAAASLAAAARETAAVLEARLAGQETALLRRHAMEMKGVYDELQEAYLARGGMLGVDVKRDAQRNWMSRYVKECMSKRDFLRAADVRRSVEALTDAQRAADATAAVISAPAAGFAVGSALARHRTELEELRQRAEGERLELRRAATARETAARHDARMAIKRRVAARALAARQGAPMGSQPAAHAHAAAAPRPSSAAARPSGTAANLEGAFDAAAVDTDASLVSPNSAVSAFARAAKEIEATRREQPSDATADAPPTDATRPLAASPGRAAIDPAEDAHARAARFRRAAIERVLGPPVRAAAAAQRLMLPKAQEHGVQPVVPFRPAAYVHASGSLRLPGEHNAPPPADLRGEGVSDHFWARPADGKTAARRVSWAEPARTAPAGARRFAAAALAAGVPNAAQLQSDSDARYAALRDDAPGRRSSRAGRGAKGRVPGGTGIAVTAVHPSRRKAAAPNGHECSLAHTAATEKASKPSKRVDSVAQQLLERFELEA</sequence>